<feature type="domain" description="DUF5107" evidence="1">
    <location>
        <begin position="11"/>
        <end position="258"/>
    </location>
</feature>
<dbReference type="GO" id="GO:0003824">
    <property type="term" value="F:catalytic activity"/>
    <property type="evidence" value="ECO:0007669"/>
    <property type="project" value="InterPro"/>
</dbReference>
<dbReference type="SUPFAM" id="SSF74650">
    <property type="entry name" value="Galactose mutarotase-like"/>
    <property type="match status" value="1"/>
</dbReference>
<dbReference type="AlphaFoldDB" id="S0FJU4"/>
<dbReference type="EMBL" id="AORV01000066">
    <property type="protein sequence ID" value="EMS69384.1"/>
    <property type="molecule type" value="Genomic_DNA"/>
</dbReference>
<dbReference type="InterPro" id="IPR014718">
    <property type="entry name" value="GH-type_carb-bd"/>
</dbReference>
<dbReference type="Gene3D" id="2.70.98.10">
    <property type="match status" value="1"/>
</dbReference>
<accession>S0FJU4</accession>
<dbReference type="GO" id="GO:0005975">
    <property type="term" value="P:carbohydrate metabolic process"/>
    <property type="evidence" value="ECO:0007669"/>
    <property type="project" value="InterPro"/>
</dbReference>
<dbReference type="InterPro" id="IPR033396">
    <property type="entry name" value="DUF5107"/>
</dbReference>
<dbReference type="STRING" id="1195236.CTER_4976"/>
<keyword evidence="3" id="KW-1185">Reference proteome</keyword>
<protein>
    <recommendedName>
        <fullName evidence="1">DUF5107 domain-containing protein</fullName>
    </recommendedName>
</protein>
<evidence type="ECO:0000259" key="1">
    <source>
        <dbReference type="Pfam" id="PF17128"/>
    </source>
</evidence>
<gene>
    <name evidence="2" type="ORF">CTER_4976</name>
</gene>
<dbReference type="RefSeq" id="WP_004630399.1">
    <property type="nucleotide sequence ID" value="NZ_AORV01000066.1"/>
</dbReference>
<dbReference type="InterPro" id="IPR011013">
    <property type="entry name" value="Gal_mutarotase_sf_dom"/>
</dbReference>
<evidence type="ECO:0000313" key="2">
    <source>
        <dbReference type="EMBL" id="EMS69384.1"/>
    </source>
</evidence>
<dbReference type="PATRIC" id="fig|1195236.3.peg.5170"/>
<organism evidence="2 3">
    <name type="scientific">Ruminiclostridium cellobioparum subsp. termitidis CT1112</name>
    <dbReference type="NCBI Taxonomy" id="1195236"/>
    <lineage>
        <taxon>Bacteria</taxon>
        <taxon>Bacillati</taxon>
        <taxon>Bacillota</taxon>
        <taxon>Clostridia</taxon>
        <taxon>Eubacteriales</taxon>
        <taxon>Oscillospiraceae</taxon>
        <taxon>Ruminiclostridium</taxon>
    </lineage>
</organism>
<sequence>MIYESIFKGTKSIVIESEKLKVIVLPELGGKLASIFNKPKEFELLFQNKADTYKKAGIYEDFGNYDASGFDDAFPSINEGMVPVGGEVIKYPDHGEIWTMAFSREIAGEKLVLHGVSSILSYEYKKILSVQGDQLLIQYIINNTGTADIPCLWAMHCLIRCEEDMELIFPEGTKEIRNVYKSKYLGEVDRIHPYPSVLMEDGSEFRLDRIFPENAGKCEKYYVNGKVDTGMCGAYYPGRDVAYRVYFHKERLPYLGFWLTEGGFRGDYNCAMEPANGFYDSIATALKNNAVYNLKAGEALTFDLKIELK</sequence>
<comment type="caution">
    <text evidence="2">The sequence shown here is derived from an EMBL/GenBank/DDBJ whole genome shotgun (WGS) entry which is preliminary data.</text>
</comment>
<dbReference type="Proteomes" id="UP000014155">
    <property type="component" value="Unassembled WGS sequence"/>
</dbReference>
<dbReference type="eggNOG" id="COG2017">
    <property type="taxonomic scope" value="Bacteria"/>
</dbReference>
<dbReference type="Pfam" id="PF17128">
    <property type="entry name" value="DUF5107"/>
    <property type="match status" value="1"/>
</dbReference>
<dbReference type="GO" id="GO:0030246">
    <property type="term" value="F:carbohydrate binding"/>
    <property type="evidence" value="ECO:0007669"/>
    <property type="project" value="InterPro"/>
</dbReference>
<reference evidence="2 3" key="1">
    <citation type="journal article" date="2013" name="Genome Announc.">
        <title>Draft Genome Sequence of the Cellulolytic, Mesophilic, Anaerobic Bacterium Clostridium termitidis Strain CT1112 (DSM 5398).</title>
        <authorList>
            <person name="Lal S."/>
            <person name="Ramachandran U."/>
            <person name="Zhang X."/>
            <person name="Munir R."/>
            <person name="Sparling R."/>
            <person name="Levin D.B."/>
        </authorList>
    </citation>
    <scope>NUCLEOTIDE SEQUENCE [LARGE SCALE GENOMIC DNA]</scope>
    <source>
        <strain evidence="2 3">CT1112</strain>
    </source>
</reference>
<name>S0FJU4_RUMCE</name>
<evidence type="ECO:0000313" key="3">
    <source>
        <dbReference type="Proteomes" id="UP000014155"/>
    </source>
</evidence>
<proteinExistence type="predicted"/>